<name>A0A494Y0S0_9BURK</name>
<dbReference type="EMBL" id="RBZU01000003">
    <property type="protein sequence ID" value="RKP56377.1"/>
    <property type="molecule type" value="Genomic_DNA"/>
</dbReference>
<evidence type="ECO:0000313" key="1">
    <source>
        <dbReference type="EMBL" id="RKP56377.1"/>
    </source>
</evidence>
<evidence type="ECO:0000313" key="2">
    <source>
        <dbReference type="Proteomes" id="UP000270342"/>
    </source>
</evidence>
<organism evidence="1 2">
    <name type="scientific">Pararobbsia silviterrae</name>
    <dbReference type="NCBI Taxonomy" id="1792498"/>
    <lineage>
        <taxon>Bacteria</taxon>
        <taxon>Pseudomonadati</taxon>
        <taxon>Pseudomonadota</taxon>
        <taxon>Betaproteobacteria</taxon>
        <taxon>Burkholderiales</taxon>
        <taxon>Burkholderiaceae</taxon>
        <taxon>Pararobbsia</taxon>
    </lineage>
</organism>
<dbReference type="Proteomes" id="UP000270342">
    <property type="component" value="Unassembled WGS sequence"/>
</dbReference>
<dbReference type="AlphaFoldDB" id="A0A494Y0S0"/>
<reference evidence="1 2" key="1">
    <citation type="submission" date="2018-10" db="EMBL/GenBank/DDBJ databases">
        <title>Robbsia sp. DHC34, isolated from soil.</title>
        <authorList>
            <person name="Gao Z.-H."/>
            <person name="Qiu L.-H."/>
        </authorList>
    </citation>
    <scope>NUCLEOTIDE SEQUENCE [LARGE SCALE GENOMIC DNA]</scope>
    <source>
        <strain evidence="1 2">DHC34</strain>
    </source>
</reference>
<protein>
    <submittedName>
        <fullName evidence="1">Uncharacterized protein</fullName>
    </submittedName>
</protein>
<sequence>MAPSDGAASLVRALFAHVHALSASVTMIEERLQPVSLPPSKKGESGINSLAPVPSDAPIICDLQELAALLTRERERIDSIGTALRV</sequence>
<accession>A0A494Y0S0</accession>
<comment type="caution">
    <text evidence="1">The sequence shown here is derived from an EMBL/GenBank/DDBJ whole genome shotgun (WGS) entry which is preliminary data.</text>
</comment>
<gene>
    <name evidence="1" type="ORF">D7S86_08235</name>
</gene>
<proteinExistence type="predicted"/>
<keyword evidence="2" id="KW-1185">Reference proteome</keyword>